<reference evidence="1 2" key="1">
    <citation type="submission" date="2020-04" db="EMBL/GenBank/DDBJ databases">
        <title>Perkinsus olseni comparative genomics.</title>
        <authorList>
            <person name="Bogema D.R."/>
        </authorList>
    </citation>
    <scope>NUCLEOTIDE SEQUENCE [LARGE SCALE GENOMIC DNA]</scope>
    <source>
        <strain evidence="1">ATCC PRA-205</strain>
    </source>
</reference>
<sequence>MLQATAAASKALTAAELRWIRHHNQKAIEDFIASHKGDTGLQSHRAASHWQLSTIQLLVSLTHHIDTTIVKDLSEGFPISGDIPSGGLFPNLPKPRLSRCRADALRVVPADVRRLSSYLKSSTKDSRLQQAVVDDVHTEVSLGRALGPFPIVDDMLPRSILFASP</sequence>
<organism evidence="1 2">
    <name type="scientific">Perkinsus olseni</name>
    <name type="common">Perkinsus atlanticus</name>
    <dbReference type="NCBI Taxonomy" id="32597"/>
    <lineage>
        <taxon>Eukaryota</taxon>
        <taxon>Sar</taxon>
        <taxon>Alveolata</taxon>
        <taxon>Perkinsozoa</taxon>
        <taxon>Perkinsea</taxon>
        <taxon>Perkinsida</taxon>
        <taxon>Perkinsidae</taxon>
        <taxon>Perkinsus</taxon>
    </lineage>
</organism>
<evidence type="ECO:0000313" key="2">
    <source>
        <dbReference type="Proteomes" id="UP000574390"/>
    </source>
</evidence>
<accession>A0A7J6Q4G5</accession>
<protein>
    <submittedName>
        <fullName evidence="1">Uncharacterized protein</fullName>
    </submittedName>
</protein>
<comment type="caution">
    <text evidence="1">The sequence shown here is derived from an EMBL/GenBank/DDBJ whole genome shotgun (WGS) entry which is preliminary data.</text>
</comment>
<dbReference type="Proteomes" id="UP000574390">
    <property type="component" value="Unassembled WGS sequence"/>
</dbReference>
<dbReference type="EMBL" id="JABANM010032683">
    <property type="protein sequence ID" value="KAF4702510.1"/>
    <property type="molecule type" value="Genomic_DNA"/>
</dbReference>
<feature type="non-terminal residue" evidence="1">
    <location>
        <position position="165"/>
    </location>
</feature>
<dbReference type="AlphaFoldDB" id="A0A7J6Q4G5"/>
<proteinExistence type="predicted"/>
<gene>
    <name evidence="1" type="ORF">FOZ62_018606</name>
</gene>
<name>A0A7J6Q4G5_PEROL</name>
<evidence type="ECO:0000313" key="1">
    <source>
        <dbReference type="EMBL" id="KAF4702510.1"/>
    </source>
</evidence>